<dbReference type="OrthoDB" id="7916805at2"/>
<organism evidence="2">
    <name type="scientific">Microvirga ossetica</name>
    <dbReference type="NCBI Taxonomy" id="1882682"/>
    <lineage>
        <taxon>Bacteria</taxon>
        <taxon>Pseudomonadati</taxon>
        <taxon>Pseudomonadota</taxon>
        <taxon>Alphaproteobacteria</taxon>
        <taxon>Hyphomicrobiales</taxon>
        <taxon>Methylobacteriaceae</taxon>
        <taxon>Microvirga</taxon>
    </lineage>
</organism>
<proteinExistence type="predicted"/>
<keyword evidence="2" id="KW-0614">Plasmid</keyword>
<gene>
    <name evidence="2" type="ORF">BB934_41355</name>
</gene>
<name>A0A1B2EXW3_9HYPH</name>
<dbReference type="KEGG" id="moc:BB934_41355"/>
<sequence length="111" mass="11661">MTHYHVIAAAALVLTIGTARANDLKPIQAQSVHLGGVSGTAYYTVEPDGFHVITTLAQDSGDRTPVRIHTVLVPGQRVIISTPGTVGVEPTMISIGRQGDNVVVQHSPLSN</sequence>
<feature type="chain" id="PRO_5008536293" evidence="1">
    <location>
        <begin position="22"/>
        <end position="111"/>
    </location>
</feature>
<evidence type="ECO:0000256" key="1">
    <source>
        <dbReference type="SAM" id="SignalP"/>
    </source>
</evidence>
<evidence type="ECO:0000313" key="2">
    <source>
        <dbReference type="EMBL" id="ANY84830.1"/>
    </source>
</evidence>
<protein>
    <submittedName>
        <fullName evidence="2">Uncharacterized protein</fullName>
    </submittedName>
</protein>
<dbReference type="EMBL" id="CP016619">
    <property type="protein sequence ID" value="ANY84830.1"/>
    <property type="molecule type" value="Genomic_DNA"/>
</dbReference>
<accession>A0A1B2EXW3</accession>
<dbReference type="AlphaFoldDB" id="A0A1B2EXW3"/>
<feature type="signal peptide" evidence="1">
    <location>
        <begin position="1"/>
        <end position="21"/>
    </location>
</feature>
<reference evidence="2" key="1">
    <citation type="submission" date="2016-07" db="EMBL/GenBank/DDBJ databases">
        <title>Microvirga ossetica sp. nov. a new species of rhizobia isolated from root nodules of the legume species Vicia alpestris Steven originated from North Ossetia region in the Caucasus.</title>
        <authorList>
            <person name="Safronova V.I."/>
            <person name="Kuznetsova I.G."/>
            <person name="Sazanova A.L."/>
            <person name="Belimov A."/>
            <person name="Andronov E."/>
            <person name="Osledkin Y.S."/>
            <person name="Onishchuk O.P."/>
            <person name="Kurchak O.N."/>
            <person name="Shaposhnikov A.I."/>
            <person name="Willems A."/>
            <person name="Tikhonovich I.A."/>
        </authorList>
    </citation>
    <scope>NUCLEOTIDE SEQUENCE [LARGE SCALE GENOMIC DNA]</scope>
    <source>
        <strain evidence="2">V5/3M</strain>
        <plasmid evidence="2">unnamed2</plasmid>
    </source>
</reference>
<geneLocation type="plasmid" evidence="2">
    <name>unnamed2</name>
</geneLocation>
<keyword evidence="1" id="KW-0732">Signal</keyword>